<dbReference type="SUPFAM" id="SSF81321">
    <property type="entry name" value="Family A G protein-coupled receptor-like"/>
    <property type="match status" value="1"/>
</dbReference>
<dbReference type="InterPro" id="IPR000204">
    <property type="entry name" value="Orexin_rcpt"/>
</dbReference>
<evidence type="ECO:0000313" key="11">
    <source>
        <dbReference type="EMBL" id="CAG2189367.1"/>
    </source>
</evidence>
<name>A0A8S3Q0W4_MYTED</name>
<dbReference type="InterPro" id="IPR000276">
    <property type="entry name" value="GPCR_Rhodpsn"/>
</dbReference>
<gene>
    <name evidence="11" type="ORF">MEDL_4755</name>
</gene>
<evidence type="ECO:0000256" key="6">
    <source>
        <dbReference type="ARBA" id="ARBA00023170"/>
    </source>
</evidence>
<evidence type="ECO:0000256" key="7">
    <source>
        <dbReference type="ARBA" id="ARBA00023224"/>
    </source>
</evidence>
<dbReference type="InterPro" id="IPR017452">
    <property type="entry name" value="GPCR_Rhodpsn_7TM"/>
</dbReference>
<keyword evidence="12" id="KW-1185">Reference proteome</keyword>
<dbReference type="PRINTS" id="PR00237">
    <property type="entry name" value="GPCRRHODOPSN"/>
</dbReference>
<comment type="similarity">
    <text evidence="8">Belongs to the G-protein coupled receptor 1 family.</text>
</comment>
<feature type="transmembrane region" description="Helical" evidence="9">
    <location>
        <begin position="57"/>
        <end position="82"/>
    </location>
</feature>
<comment type="caution">
    <text evidence="11">The sequence shown here is derived from an EMBL/GenBank/DDBJ whole genome shotgun (WGS) entry which is preliminary data.</text>
</comment>
<dbReference type="FunFam" id="1.20.1070.10:FF:000291">
    <property type="entry name" value="Predicted protein"/>
    <property type="match status" value="1"/>
</dbReference>
<sequence>MSNNISTAGNFSSGITEIMSQNTVQNGTICYLNYCGEQLDGIREEMENYIKPAWYEWIVIIIYIITFLVGLTGNVLVCFAVWRNRQMRTVTNMFIVNLSVADLGIIIICLPPTLLVDVTETWFMGLVMCKLVYFLMTVSISVSVLTLAAIAVERWYAICRPLAFKSTRKRARIMIIVIWLVSGCVALPDILFMQLDSLVPDFVSSLLISCRPGWDQDKQTFYQVALIVLLYFLPMIFIGFAYIQIAFVLWKGDIPGESKTRTVTASSRPMMESKKMNIANDQLAARRKAAQMLISVVVAFAVCYFPVHLLNILRYAGVHKSIPENTFRAYNYIAHWLPYLNSSTNPIIYNFMSAKFRKEFFLACRCSYRITERSSSRPGMTFSSTHYSNHEGQRHSCHTEQISLTTVR</sequence>
<proteinExistence type="inferred from homology"/>
<dbReference type="PRINTS" id="PR01064">
    <property type="entry name" value="OREXINR"/>
</dbReference>
<evidence type="ECO:0000256" key="8">
    <source>
        <dbReference type="RuleBase" id="RU000688"/>
    </source>
</evidence>
<evidence type="ECO:0000256" key="1">
    <source>
        <dbReference type="ARBA" id="ARBA00004141"/>
    </source>
</evidence>
<accession>A0A8S3Q0W4</accession>
<dbReference type="Proteomes" id="UP000683360">
    <property type="component" value="Unassembled WGS sequence"/>
</dbReference>
<feature type="transmembrane region" description="Helical" evidence="9">
    <location>
        <begin position="292"/>
        <end position="313"/>
    </location>
</feature>
<feature type="transmembrane region" description="Helical" evidence="9">
    <location>
        <begin position="122"/>
        <end position="152"/>
    </location>
</feature>
<dbReference type="PROSITE" id="PS00237">
    <property type="entry name" value="G_PROTEIN_RECEP_F1_1"/>
    <property type="match status" value="1"/>
</dbReference>
<dbReference type="PROSITE" id="PS50262">
    <property type="entry name" value="G_PROTEIN_RECEP_F1_2"/>
    <property type="match status" value="1"/>
</dbReference>
<dbReference type="Gene3D" id="1.20.1070.10">
    <property type="entry name" value="Rhodopsin 7-helix transmembrane proteins"/>
    <property type="match status" value="1"/>
</dbReference>
<evidence type="ECO:0000256" key="2">
    <source>
        <dbReference type="ARBA" id="ARBA00022692"/>
    </source>
</evidence>
<evidence type="ECO:0000256" key="9">
    <source>
        <dbReference type="SAM" id="Phobius"/>
    </source>
</evidence>
<dbReference type="GO" id="GO:0005886">
    <property type="term" value="C:plasma membrane"/>
    <property type="evidence" value="ECO:0007669"/>
    <property type="project" value="TreeGrafter"/>
</dbReference>
<keyword evidence="7 8" id="KW-0807">Transducer</keyword>
<evidence type="ECO:0000256" key="5">
    <source>
        <dbReference type="ARBA" id="ARBA00023136"/>
    </source>
</evidence>
<feature type="transmembrane region" description="Helical" evidence="9">
    <location>
        <begin position="333"/>
        <end position="352"/>
    </location>
</feature>
<dbReference type="GO" id="GO:0016499">
    <property type="term" value="F:orexin receptor activity"/>
    <property type="evidence" value="ECO:0007669"/>
    <property type="project" value="InterPro"/>
</dbReference>
<evidence type="ECO:0000256" key="3">
    <source>
        <dbReference type="ARBA" id="ARBA00022989"/>
    </source>
</evidence>
<feature type="transmembrane region" description="Helical" evidence="9">
    <location>
        <begin position="173"/>
        <end position="195"/>
    </location>
</feature>
<dbReference type="OrthoDB" id="5987936at2759"/>
<reference evidence="11" key="1">
    <citation type="submission" date="2021-03" db="EMBL/GenBank/DDBJ databases">
        <authorList>
            <person name="Bekaert M."/>
        </authorList>
    </citation>
    <scope>NUCLEOTIDE SEQUENCE</scope>
</reference>
<dbReference type="PANTHER" id="PTHR45695">
    <property type="entry name" value="LEUCOKININ RECEPTOR-RELATED"/>
    <property type="match status" value="1"/>
</dbReference>
<keyword evidence="4 8" id="KW-0297">G-protein coupled receptor</keyword>
<evidence type="ECO:0000259" key="10">
    <source>
        <dbReference type="PROSITE" id="PS50262"/>
    </source>
</evidence>
<feature type="transmembrane region" description="Helical" evidence="9">
    <location>
        <begin position="221"/>
        <end position="250"/>
    </location>
</feature>
<keyword evidence="2 8" id="KW-0812">Transmembrane</keyword>
<organism evidence="11 12">
    <name type="scientific">Mytilus edulis</name>
    <name type="common">Blue mussel</name>
    <dbReference type="NCBI Taxonomy" id="6550"/>
    <lineage>
        <taxon>Eukaryota</taxon>
        <taxon>Metazoa</taxon>
        <taxon>Spiralia</taxon>
        <taxon>Lophotrochozoa</taxon>
        <taxon>Mollusca</taxon>
        <taxon>Bivalvia</taxon>
        <taxon>Autobranchia</taxon>
        <taxon>Pteriomorphia</taxon>
        <taxon>Mytilida</taxon>
        <taxon>Mytiloidea</taxon>
        <taxon>Mytilidae</taxon>
        <taxon>Mytilinae</taxon>
        <taxon>Mytilus</taxon>
    </lineage>
</organism>
<keyword evidence="3 9" id="KW-1133">Transmembrane helix</keyword>
<dbReference type="GO" id="GO:0007631">
    <property type="term" value="P:feeding behavior"/>
    <property type="evidence" value="ECO:0007669"/>
    <property type="project" value="InterPro"/>
</dbReference>
<protein>
    <submittedName>
        <fullName evidence="11">HCRTR2</fullName>
    </submittedName>
</protein>
<keyword evidence="6 8" id="KW-0675">Receptor</keyword>
<comment type="subcellular location">
    <subcellularLocation>
        <location evidence="1">Membrane</location>
        <topology evidence="1">Multi-pass membrane protein</topology>
    </subcellularLocation>
</comment>
<dbReference type="Pfam" id="PF00001">
    <property type="entry name" value="7tm_1"/>
    <property type="match status" value="1"/>
</dbReference>
<dbReference type="AlphaFoldDB" id="A0A8S3Q0W4"/>
<feature type="domain" description="G-protein coupled receptors family 1 profile" evidence="10">
    <location>
        <begin position="73"/>
        <end position="349"/>
    </location>
</feature>
<feature type="transmembrane region" description="Helical" evidence="9">
    <location>
        <begin position="94"/>
        <end position="116"/>
    </location>
</feature>
<keyword evidence="5 9" id="KW-0472">Membrane</keyword>
<dbReference type="EMBL" id="CAJPWZ010000291">
    <property type="protein sequence ID" value="CAG2189367.1"/>
    <property type="molecule type" value="Genomic_DNA"/>
</dbReference>
<dbReference type="PANTHER" id="PTHR45695:SF15">
    <property type="entry name" value="OPSIN RH2"/>
    <property type="match status" value="1"/>
</dbReference>
<evidence type="ECO:0000256" key="4">
    <source>
        <dbReference type="ARBA" id="ARBA00023040"/>
    </source>
</evidence>
<evidence type="ECO:0000313" key="12">
    <source>
        <dbReference type="Proteomes" id="UP000683360"/>
    </source>
</evidence>